<proteinExistence type="predicted"/>
<dbReference type="EMBL" id="CP045228">
    <property type="protein sequence ID" value="QFS52398.1"/>
    <property type="molecule type" value="Genomic_DNA"/>
</dbReference>
<sequence length="57" mass="6254">MLQVRKAIASPKELRSPTVEYRINIIMTQSTASNLLLQGGDCQRKTLLPAIDANADV</sequence>
<reference evidence="1 2" key="1">
    <citation type="submission" date="2019-10" db="EMBL/GenBank/DDBJ databases">
        <title>Genomic and transcriptomic insights into the perfect genentic adaptation of a filamentous nitrogen-fixing cyanobacterium to rice fields.</title>
        <authorList>
            <person name="Chen Z."/>
        </authorList>
    </citation>
    <scope>NUCLEOTIDE SEQUENCE [LARGE SCALE GENOMIC DNA]</scope>
    <source>
        <strain evidence="1">CCNUC1</strain>
    </source>
</reference>
<evidence type="ECO:0000313" key="2">
    <source>
        <dbReference type="Proteomes" id="UP000326678"/>
    </source>
</evidence>
<dbReference type="KEGG" id="nsh:GXM_09892"/>
<accession>A0A5P8WHX6</accession>
<dbReference type="Proteomes" id="UP000326678">
    <property type="component" value="Chromosome pGXM01"/>
</dbReference>
<keyword evidence="2" id="KW-1185">Reference proteome</keyword>
<dbReference type="AlphaFoldDB" id="A0A5P8WHX6"/>
<gene>
    <name evidence="1" type="ORF">GXM_09892</name>
</gene>
<name>A0A5P8WHX6_9NOSO</name>
<protein>
    <submittedName>
        <fullName evidence="1">Uncharacterized protein</fullName>
    </submittedName>
</protein>
<evidence type="ECO:0000313" key="1">
    <source>
        <dbReference type="EMBL" id="QFS52398.1"/>
    </source>
</evidence>
<organism evidence="1 2">
    <name type="scientific">Nostoc sphaeroides CCNUC1</name>
    <dbReference type="NCBI Taxonomy" id="2653204"/>
    <lineage>
        <taxon>Bacteria</taxon>
        <taxon>Bacillati</taxon>
        <taxon>Cyanobacteriota</taxon>
        <taxon>Cyanophyceae</taxon>
        <taxon>Nostocales</taxon>
        <taxon>Nostocaceae</taxon>
        <taxon>Nostoc</taxon>
    </lineage>
</organism>